<protein>
    <recommendedName>
        <fullName evidence="1">DUF8101 domain-containing protein</fullName>
    </recommendedName>
</protein>
<dbReference type="EMBL" id="FNFC01000006">
    <property type="protein sequence ID" value="SDJ63813.1"/>
    <property type="molecule type" value="Genomic_DNA"/>
</dbReference>
<reference evidence="2 3" key="1">
    <citation type="submission" date="2016-10" db="EMBL/GenBank/DDBJ databases">
        <authorList>
            <person name="de Groot N.N."/>
        </authorList>
    </citation>
    <scope>NUCLEOTIDE SEQUENCE [LARGE SCALE GENOMIC DNA]</scope>
    <source>
        <strain evidence="2 3">IBRC-M10015</strain>
    </source>
</reference>
<organism evidence="2 3">
    <name type="scientific">Halovenus aranensis</name>
    <dbReference type="NCBI Taxonomy" id="890420"/>
    <lineage>
        <taxon>Archaea</taxon>
        <taxon>Methanobacteriati</taxon>
        <taxon>Methanobacteriota</taxon>
        <taxon>Stenosarchaea group</taxon>
        <taxon>Halobacteria</taxon>
        <taxon>Halobacteriales</taxon>
        <taxon>Haloarculaceae</taxon>
        <taxon>Halovenus</taxon>
    </lineage>
</organism>
<dbReference type="Pfam" id="PF26403">
    <property type="entry name" value="DUF8101"/>
    <property type="match status" value="1"/>
</dbReference>
<name>A0A1G8VCS3_9EURY</name>
<keyword evidence="3" id="KW-1185">Reference proteome</keyword>
<gene>
    <name evidence="2" type="ORF">SAMN05216226_106146</name>
</gene>
<feature type="domain" description="DUF8101" evidence="1">
    <location>
        <begin position="2"/>
        <end position="90"/>
    </location>
</feature>
<accession>A0A1G8VCS3</accession>
<proteinExistence type="predicted"/>
<evidence type="ECO:0000313" key="3">
    <source>
        <dbReference type="Proteomes" id="UP000198856"/>
    </source>
</evidence>
<dbReference type="RefSeq" id="WP_092701664.1">
    <property type="nucleotide sequence ID" value="NZ_FNFC01000006.1"/>
</dbReference>
<sequence length="92" mass="9734">MSHDSPPDVTAVLGQLLSAGQQAAEDGDTETALSTVESAERVISNKVPNEHERKRLLHGCQRVRAHLGPDGTGDGAVAAEYLAAMERQVGEE</sequence>
<dbReference type="STRING" id="890420.SAMN05216226_106146"/>
<evidence type="ECO:0000313" key="2">
    <source>
        <dbReference type="EMBL" id="SDJ63813.1"/>
    </source>
</evidence>
<dbReference type="AlphaFoldDB" id="A0A1G8VCS3"/>
<dbReference type="OrthoDB" id="239532at2157"/>
<dbReference type="Proteomes" id="UP000198856">
    <property type="component" value="Unassembled WGS sequence"/>
</dbReference>
<evidence type="ECO:0000259" key="1">
    <source>
        <dbReference type="Pfam" id="PF26403"/>
    </source>
</evidence>
<dbReference type="InterPro" id="IPR058414">
    <property type="entry name" value="DUF8101"/>
</dbReference>